<feature type="compositionally biased region" description="Basic and acidic residues" evidence="1">
    <location>
        <begin position="367"/>
        <end position="377"/>
    </location>
</feature>
<sequence>MAGVSHKGDASVSASTTRLPQTDGTKEGELFESKGEGNKGHQEFPRDPRELLPAHERVYGRHILRRNDLSVKETRRQSRSVPRAARQPVHGIAKDVNTQKRDPDIKRAFSFPAQSSAPMPSDSNTSPAALELSEGEGGAVYLSDEPPSSPSLPQNYFHRLPHFVVCVHGVDGTKDDWAKVKRLMRDEFPHLRIRVPRVNERKTHEGVDVCACRVAEYIQKEVGESPCLLSVLGHSFGGVIARAALVRLERCGFLRNKTLVNLITFATPHLGIRENHWMIRGGARLLKSATGADLNLDNSVLEGLANEESINVLKKFHRLAAYGNIQYDWLVGPRTSLILPSVPDSIVKEATENPGVPVPVRPAPASPEEKKGPERQDCASGTVDSHSNEKAGSETGGGATSDSKGGHLGNSGQPQAGEEPGDPLAPLSEGKPQRQSGGLCTLREETCSAAAPLTAQSHKKEKDDGDDEDLLDFPEGSRSAPPSVHIQAAEAGQALSNSTPVHAKTLRKEGQEEQESRSPSKQPSDQGGSPVSPSPSRFPFNLPLAVSFDDWFIIKGHTAEDRKPVVEGVGNLKDIREVVVRKALEVLPWRRYAVCFPNYLKAHVAICWHGREDTGDLGERMMKHMIQKVFLASPLSPRRTLTLHQKQWSRKKV</sequence>
<feature type="compositionally biased region" description="Basic and acidic residues" evidence="1">
    <location>
        <begin position="24"/>
        <end position="53"/>
    </location>
</feature>
<evidence type="ECO:0000259" key="2">
    <source>
        <dbReference type="Pfam" id="PF05057"/>
    </source>
</evidence>
<feature type="domain" description="DUF676" evidence="2">
    <location>
        <begin position="162"/>
        <end position="329"/>
    </location>
</feature>
<evidence type="ECO:0000256" key="1">
    <source>
        <dbReference type="SAM" id="MobiDB-lite"/>
    </source>
</evidence>
<dbReference type="InterPro" id="IPR007751">
    <property type="entry name" value="DUF676_lipase-like"/>
</dbReference>
<dbReference type="VEuPathDB" id="CryptoDB:Cvel_21950"/>
<dbReference type="PANTHER" id="PTHR12482">
    <property type="entry name" value="LIPASE ROG1-RELATED-RELATED"/>
    <property type="match status" value="1"/>
</dbReference>
<feature type="compositionally biased region" description="Low complexity" evidence="1">
    <location>
        <begin position="522"/>
        <end position="536"/>
    </location>
</feature>
<feature type="compositionally biased region" description="Basic and acidic residues" evidence="1">
    <location>
        <begin position="97"/>
        <end position="107"/>
    </location>
</feature>
<dbReference type="Pfam" id="PF05057">
    <property type="entry name" value="DUF676"/>
    <property type="match status" value="1"/>
</dbReference>
<proteinExistence type="predicted"/>
<feature type="region of interest" description="Disordered" evidence="1">
    <location>
        <begin position="69"/>
        <end position="133"/>
    </location>
</feature>
<dbReference type="SUPFAM" id="SSF53474">
    <property type="entry name" value="alpha/beta-Hydrolases"/>
    <property type="match status" value="1"/>
</dbReference>
<feature type="region of interest" description="Disordered" evidence="1">
    <location>
        <begin position="450"/>
        <end position="536"/>
    </location>
</feature>
<feature type="region of interest" description="Disordered" evidence="1">
    <location>
        <begin position="1"/>
        <end position="53"/>
    </location>
</feature>
<feature type="compositionally biased region" description="Pro residues" evidence="1">
    <location>
        <begin position="356"/>
        <end position="365"/>
    </location>
</feature>
<dbReference type="Gene3D" id="3.40.50.1820">
    <property type="entry name" value="alpha/beta hydrolase"/>
    <property type="match status" value="1"/>
</dbReference>
<dbReference type="EMBL" id="CDMZ01001223">
    <property type="protein sequence ID" value="CEM29278.1"/>
    <property type="molecule type" value="Genomic_DNA"/>
</dbReference>
<organism evidence="3">
    <name type="scientific">Chromera velia CCMP2878</name>
    <dbReference type="NCBI Taxonomy" id="1169474"/>
    <lineage>
        <taxon>Eukaryota</taxon>
        <taxon>Sar</taxon>
        <taxon>Alveolata</taxon>
        <taxon>Colpodellida</taxon>
        <taxon>Chromeraceae</taxon>
        <taxon>Chromera</taxon>
    </lineage>
</organism>
<reference evidence="3" key="1">
    <citation type="submission" date="2014-11" db="EMBL/GenBank/DDBJ databases">
        <authorList>
            <person name="Otto D Thomas"/>
            <person name="Naeem Raeece"/>
        </authorList>
    </citation>
    <scope>NUCLEOTIDE SEQUENCE</scope>
</reference>
<dbReference type="InterPro" id="IPR029058">
    <property type="entry name" value="AB_hydrolase_fold"/>
</dbReference>
<feature type="compositionally biased region" description="Polar residues" evidence="1">
    <location>
        <begin position="112"/>
        <end position="127"/>
    </location>
</feature>
<feature type="compositionally biased region" description="Basic and acidic residues" evidence="1">
    <location>
        <begin position="506"/>
        <end position="518"/>
    </location>
</feature>
<feature type="compositionally biased region" description="Polar residues" evidence="1">
    <location>
        <begin position="12"/>
        <end position="23"/>
    </location>
</feature>
<gene>
    <name evidence="3" type="ORF">Cvel_21950</name>
</gene>
<name>A0A0G4GHT3_9ALVE</name>
<evidence type="ECO:0000313" key="3">
    <source>
        <dbReference type="EMBL" id="CEM29278.1"/>
    </source>
</evidence>
<dbReference type="InterPro" id="IPR044294">
    <property type="entry name" value="Lipase-like"/>
</dbReference>
<dbReference type="AlphaFoldDB" id="A0A0G4GHT3"/>
<protein>
    <recommendedName>
        <fullName evidence="2">DUF676 domain-containing protein</fullName>
    </recommendedName>
</protein>
<dbReference type="PANTHER" id="PTHR12482:SF62">
    <property type="entry name" value="LIPASE ROG1-RELATED"/>
    <property type="match status" value="1"/>
</dbReference>
<feature type="region of interest" description="Disordered" evidence="1">
    <location>
        <begin position="350"/>
        <end position="438"/>
    </location>
</feature>
<accession>A0A0G4GHT3</accession>